<accession>A0AAW1JCR1</accession>
<sequence>MLSTSQQDIQRQPLINRVNMVSQSLAIPLGASFSLDEAIEPYFGHHHMKQFIKGKPIRYGFKFWCLNSSEGYLLKFCPYCGAGDKNEGKTLGTRVTEKFCLNYFPQRST</sequence>
<keyword evidence="3" id="KW-1185">Reference proteome</keyword>
<name>A0AAW1JCR1_POPJA</name>
<dbReference type="EMBL" id="JASPKY010000427">
    <property type="protein sequence ID" value="KAK9700900.1"/>
    <property type="molecule type" value="Genomic_DNA"/>
</dbReference>
<gene>
    <name evidence="2" type="ORF">QE152_g30964</name>
</gene>
<feature type="domain" description="PiggyBac transposable element-derived protein" evidence="1">
    <location>
        <begin position="12"/>
        <end position="92"/>
    </location>
</feature>
<dbReference type="InterPro" id="IPR052638">
    <property type="entry name" value="PiggyBac_TE-derived"/>
</dbReference>
<proteinExistence type="predicted"/>
<protein>
    <submittedName>
        <fullName evidence="2">Transposase IS4</fullName>
    </submittedName>
</protein>
<evidence type="ECO:0000313" key="3">
    <source>
        <dbReference type="Proteomes" id="UP001458880"/>
    </source>
</evidence>
<dbReference type="PANTHER" id="PTHR47055">
    <property type="entry name" value="DDE_TNP_1_7 DOMAIN-CONTAINING PROTEIN"/>
    <property type="match status" value="1"/>
</dbReference>
<dbReference type="PANTHER" id="PTHR47055:SF3">
    <property type="entry name" value="PHORBOL-ESTER_DAG-TYPE DOMAIN-CONTAINING PROTEIN"/>
    <property type="match status" value="1"/>
</dbReference>
<evidence type="ECO:0000259" key="1">
    <source>
        <dbReference type="Pfam" id="PF13843"/>
    </source>
</evidence>
<reference evidence="2 3" key="1">
    <citation type="journal article" date="2024" name="BMC Genomics">
        <title>De novo assembly and annotation of Popillia japonica's genome with initial clues to its potential as an invasive pest.</title>
        <authorList>
            <person name="Cucini C."/>
            <person name="Boschi S."/>
            <person name="Funari R."/>
            <person name="Cardaioli E."/>
            <person name="Iannotti N."/>
            <person name="Marturano G."/>
            <person name="Paoli F."/>
            <person name="Bruttini M."/>
            <person name="Carapelli A."/>
            <person name="Frati F."/>
            <person name="Nardi F."/>
        </authorList>
    </citation>
    <scope>NUCLEOTIDE SEQUENCE [LARGE SCALE GENOMIC DNA]</scope>
    <source>
        <strain evidence="2">DMR45628</strain>
    </source>
</reference>
<dbReference type="Proteomes" id="UP001458880">
    <property type="component" value="Unassembled WGS sequence"/>
</dbReference>
<dbReference type="InterPro" id="IPR029526">
    <property type="entry name" value="PGBD"/>
</dbReference>
<dbReference type="GO" id="GO:0043565">
    <property type="term" value="F:sequence-specific DNA binding"/>
    <property type="evidence" value="ECO:0007669"/>
    <property type="project" value="TreeGrafter"/>
</dbReference>
<comment type="caution">
    <text evidence="2">The sequence shown here is derived from an EMBL/GenBank/DDBJ whole genome shotgun (WGS) entry which is preliminary data.</text>
</comment>
<organism evidence="2 3">
    <name type="scientific">Popillia japonica</name>
    <name type="common">Japanese beetle</name>
    <dbReference type="NCBI Taxonomy" id="7064"/>
    <lineage>
        <taxon>Eukaryota</taxon>
        <taxon>Metazoa</taxon>
        <taxon>Ecdysozoa</taxon>
        <taxon>Arthropoda</taxon>
        <taxon>Hexapoda</taxon>
        <taxon>Insecta</taxon>
        <taxon>Pterygota</taxon>
        <taxon>Neoptera</taxon>
        <taxon>Endopterygota</taxon>
        <taxon>Coleoptera</taxon>
        <taxon>Polyphaga</taxon>
        <taxon>Scarabaeiformia</taxon>
        <taxon>Scarabaeidae</taxon>
        <taxon>Rutelinae</taxon>
        <taxon>Popillia</taxon>
    </lineage>
</organism>
<dbReference type="Pfam" id="PF13843">
    <property type="entry name" value="DDE_Tnp_1_7"/>
    <property type="match status" value="1"/>
</dbReference>
<evidence type="ECO:0000313" key="2">
    <source>
        <dbReference type="EMBL" id="KAK9700900.1"/>
    </source>
</evidence>
<dbReference type="AlphaFoldDB" id="A0AAW1JCR1"/>